<name>A0A0B6Y107_9EUPU</name>
<dbReference type="EMBL" id="HACG01002606">
    <property type="protein sequence ID" value="CEK49471.1"/>
    <property type="molecule type" value="Transcribed_RNA"/>
</dbReference>
<dbReference type="AlphaFoldDB" id="A0A0B6Y107"/>
<feature type="compositionally biased region" description="Basic and acidic residues" evidence="1">
    <location>
        <begin position="1"/>
        <end position="16"/>
    </location>
</feature>
<feature type="region of interest" description="Disordered" evidence="1">
    <location>
        <begin position="1"/>
        <end position="73"/>
    </location>
</feature>
<protein>
    <submittedName>
        <fullName evidence="2">Uncharacterized protein</fullName>
    </submittedName>
</protein>
<feature type="non-terminal residue" evidence="2">
    <location>
        <position position="1"/>
    </location>
</feature>
<reference evidence="2" key="1">
    <citation type="submission" date="2014-12" db="EMBL/GenBank/DDBJ databases">
        <title>Insight into the proteome of Arion vulgaris.</title>
        <authorList>
            <person name="Aradska J."/>
            <person name="Bulat T."/>
            <person name="Smidak R."/>
            <person name="Sarate P."/>
            <person name="Gangsoo J."/>
            <person name="Sialana F."/>
            <person name="Bilban M."/>
            <person name="Lubec G."/>
        </authorList>
    </citation>
    <scope>NUCLEOTIDE SEQUENCE</scope>
    <source>
        <tissue evidence="2">Skin</tissue>
    </source>
</reference>
<proteinExistence type="predicted"/>
<organism evidence="2">
    <name type="scientific">Arion vulgaris</name>
    <dbReference type="NCBI Taxonomy" id="1028688"/>
    <lineage>
        <taxon>Eukaryota</taxon>
        <taxon>Metazoa</taxon>
        <taxon>Spiralia</taxon>
        <taxon>Lophotrochozoa</taxon>
        <taxon>Mollusca</taxon>
        <taxon>Gastropoda</taxon>
        <taxon>Heterobranchia</taxon>
        <taxon>Euthyneura</taxon>
        <taxon>Panpulmonata</taxon>
        <taxon>Eupulmonata</taxon>
        <taxon>Stylommatophora</taxon>
        <taxon>Helicina</taxon>
        <taxon>Arionoidea</taxon>
        <taxon>Arionidae</taxon>
        <taxon>Arion</taxon>
    </lineage>
</organism>
<feature type="non-terminal residue" evidence="2">
    <location>
        <position position="120"/>
    </location>
</feature>
<accession>A0A0B6Y107</accession>
<feature type="compositionally biased region" description="Low complexity" evidence="1">
    <location>
        <begin position="22"/>
        <end position="39"/>
    </location>
</feature>
<sequence length="120" mass="12712">KKLRSSDSRLAKESSDPAKPIESLGSSEGVGSSASALSVQRAQNPSVLADPRLARMTSGNVDPRLNRQNNQNVNDFMNTMVGRPMIGIGGMAGNQMGSPFNGPMRSNMEHIGYMGSSDNS</sequence>
<feature type="region of interest" description="Disordered" evidence="1">
    <location>
        <begin position="97"/>
        <end position="120"/>
    </location>
</feature>
<evidence type="ECO:0000313" key="2">
    <source>
        <dbReference type="EMBL" id="CEK49471.1"/>
    </source>
</evidence>
<gene>
    <name evidence="2" type="primary">ORF7866</name>
</gene>
<evidence type="ECO:0000256" key="1">
    <source>
        <dbReference type="SAM" id="MobiDB-lite"/>
    </source>
</evidence>